<keyword evidence="4 15" id="KW-0410">Iron transport</keyword>
<evidence type="ECO:0000256" key="5">
    <source>
        <dbReference type="ARBA" id="ARBA00022692"/>
    </source>
</evidence>
<keyword evidence="14" id="KW-0460">Magnesium</keyword>
<feature type="transmembrane region" description="Helical" evidence="15">
    <location>
        <begin position="583"/>
        <end position="604"/>
    </location>
</feature>
<evidence type="ECO:0000256" key="1">
    <source>
        <dbReference type="ARBA" id="ARBA00004651"/>
    </source>
</evidence>
<feature type="binding site" evidence="14">
    <location>
        <position position="21"/>
    </location>
    <ligand>
        <name>Mg(2+)</name>
        <dbReference type="ChEBI" id="CHEBI:18420"/>
        <label>2</label>
    </ligand>
</feature>
<dbReference type="PATRIC" id="fig|992058.3.peg.745"/>
<dbReference type="Gene3D" id="3.40.50.300">
    <property type="entry name" value="P-loop containing nucleotide triphosphate hydrolases"/>
    <property type="match status" value="1"/>
</dbReference>
<evidence type="ECO:0000256" key="9">
    <source>
        <dbReference type="ARBA" id="ARBA00023065"/>
    </source>
</evidence>
<keyword evidence="6 13" id="KW-0547">Nucleotide-binding</keyword>
<feature type="transmembrane region" description="Helical" evidence="15">
    <location>
        <begin position="391"/>
        <end position="411"/>
    </location>
</feature>
<evidence type="ECO:0000256" key="12">
    <source>
        <dbReference type="NCBIfam" id="TIGR00437"/>
    </source>
</evidence>
<evidence type="ECO:0000256" key="14">
    <source>
        <dbReference type="PIRSR" id="PIRSR603373-2"/>
    </source>
</evidence>
<keyword evidence="16" id="KW-0175">Coiled coil</keyword>
<dbReference type="GO" id="GO:0005525">
    <property type="term" value="F:GTP binding"/>
    <property type="evidence" value="ECO:0007669"/>
    <property type="project" value="UniProtKB-KW"/>
</dbReference>
<comment type="caution">
    <text evidence="18">The sequence shown here is derived from an EMBL/GenBank/DDBJ whole genome shotgun (WGS) entry which is preliminary data.</text>
</comment>
<dbReference type="InterPro" id="IPR050860">
    <property type="entry name" value="FeoB_GTPase"/>
</dbReference>
<evidence type="ECO:0000259" key="17">
    <source>
        <dbReference type="PROSITE" id="PS51711"/>
    </source>
</evidence>
<keyword evidence="9" id="KW-0406">Ion transport</keyword>
<evidence type="ECO:0000256" key="16">
    <source>
        <dbReference type="SAM" id="Coils"/>
    </source>
</evidence>
<feature type="coiled-coil region" evidence="16">
    <location>
        <begin position="488"/>
        <end position="515"/>
    </location>
</feature>
<dbReference type="GO" id="GO:0015093">
    <property type="term" value="F:ferrous iron transmembrane transporter activity"/>
    <property type="evidence" value="ECO:0007669"/>
    <property type="project" value="UniProtKB-UniRule"/>
</dbReference>
<dbReference type="Pfam" id="PF02421">
    <property type="entry name" value="FeoB_N"/>
    <property type="match status" value="1"/>
</dbReference>
<feature type="binding site" evidence="14">
    <location>
        <position position="24"/>
    </location>
    <ligand>
        <name>Mg(2+)</name>
        <dbReference type="ChEBI" id="CHEBI:18420"/>
        <label>2</label>
    </ligand>
</feature>
<evidence type="ECO:0000313" key="19">
    <source>
        <dbReference type="Proteomes" id="UP000011947"/>
    </source>
</evidence>
<feature type="binding site" evidence="13">
    <location>
        <begin position="116"/>
        <end position="119"/>
    </location>
    <ligand>
        <name>GTP</name>
        <dbReference type="ChEBI" id="CHEBI:37565"/>
        <label>4</label>
    </ligand>
</feature>
<keyword evidence="2 15" id="KW-0813">Transport</keyword>
<evidence type="ECO:0000256" key="3">
    <source>
        <dbReference type="ARBA" id="ARBA00022475"/>
    </source>
</evidence>
<dbReference type="Proteomes" id="UP000011947">
    <property type="component" value="Unassembled WGS sequence"/>
</dbReference>
<gene>
    <name evidence="18" type="primary">feoB</name>
    <name evidence="18" type="ORF">HPHPH1_0741</name>
</gene>
<evidence type="ECO:0000313" key="18">
    <source>
        <dbReference type="EMBL" id="EMR58868.1"/>
    </source>
</evidence>
<dbReference type="NCBIfam" id="TIGR00437">
    <property type="entry name" value="feoB"/>
    <property type="match status" value="1"/>
</dbReference>
<keyword evidence="11 15" id="KW-0472">Membrane</keyword>
<evidence type="ECO:0000256" key="13">
    <source>
        <dbReference type="PIRSR" id="PIRSR603373-1"/>
    </source>
</evidence>
<evidence type="ECO:0000256" key="7">
    <source>
        <dbReference type="ARBA" id="ARBA00022989"/>
    </source>
</evidence>
<protein>
    <recommendedName>
        <fullName evidence="12 15">Ferrous iron transport protein B</fullName>
    </recommendedName>
</protein>
<evidence type="ECO:0000256" key="15">
    <source>
        <dbReference type="RuleBase" id="RU362098"/>
    </source>
</evidence>
<reference evidence="18 19" key="1">
    <citation type="submission" date="2013-02" db="EMBL/GenBank/DDBJ databases">
        <title>Comparitive Sequence Analysis of H. pylori Isolates.</title>
        <authorList>
            <person name="Blanchard T.G."/>
            <person name="Czinn S.J."/>
            <person name="McCracken C.M."/>
            <person name="Abolude K.A."/>
            <person name="Shefchek K.S."/>
            <person name="Maroo A.M."/>
            <person name="Santana-Cruz I.S."/>
            <person name="Tallon L.J."/>
            <person name="Ficke F.W.F."/>
        </authorList>
    </citation>
    <scope>NUCLEOTIDE SEQUENCE [LARGE SCALE GENOMIC DNA]</scope>
    <source>
        <strain evidence="18 19">Hp H-1</strain>
    </source>
</reference>
<dbReference type="CDD" id="cd01879">
    <property type="entry name" value="FeoB"/>
    <property type="match status" value="1"/>
</dbReference>
<feature type="binding site" evidence="13">
    <location>
        <begin position="56"/>
        <end position="59"/>
    </location>
    <ligand>
        <name>GTP</name>
        <dbReference type="ChEBI" id="CHEBI:37565"/>
        <label>3</label>
    </ligand>
</feature>
<name>M7S3S4_HELPX</name>
<feature type="binding site" evidence="13">
    <location>
        <begin position="10"/>
        <end position="17"/>
    </location>
    <ligand>
        <name>GTP</name>
        <dbReference type="ChEBI" id="CHEBI:37565"/>
        <label>1</label>
    </ligand>
</feature>
<sequence length="642" mass="71661">MKEITIALVGQPNVGKSSLINALSNAHLKVGNFAGVTVDKMEVSLVHKEHQITIIDLPGTYALNDFTTEEKVTKDFLEKGQYDLILNVVDSTNLERNLALSVQLLDTNKKMLLALNMWDEAKKEGIKINTEKLSQELGVVCVPTSARSKEDRLNTELLLDEIVRLYSQNTINNESIKVPSQSFKESLKYSQSAQRIAKSVISENKQNASFEHTYKIDKILMHQRYGIFIFLGFMFIIFSLSFLIGGGVQKALEEGFKFLSDSIKENVANEDLASLVGDGIIGGVGATVSFLPLIVVLYFGISLLETTGYMSRVAFLLDGILHKFGLHGKSFIPLITGFGCSVPAYMATRTLQNYNERLITLFVIGFMSCSARLPIYVLFVGSFFPSSSAGFVLFCIYILGAVVALVMAKLLKLSVFKGQTESFIMEMPKYRLPSWRMVYFSIYTKSLSYLKKAGTYILVGAILIWFMSQYPKNDAAMKTYKQESLLVNKDTTLSSEAKEEKLKDLKTELDKKNLKNSVVGRGGAYLEKVFSPMDFDWRLSVSLVTGFMAKEVVVSTLGVLFSLGDQNEKSDAFREIIRKEVSVPSGIAFIVFVMFYIPCFAATITFGREAGGIKFVAYLFIFTTVVAYAFSLIAFYVTKIFF</sequence>
<evidence type="ECO:0000256" key="2">
    <source>
        <dbReference type="ARBA" id="ARBA00022448"/>
    </source>
</evidence>
<dbReference type="Pfam" id="PF07670">
    <property type="entry name" value="Gate"/>
    <property type="match status" value="2"/>
</dbReference>
<feature type="transmembrane region" description="Helical" evidence="15">
    <location>
        <begin position="539"/>
        <end position="563"/>
    </location>
</feature>
<feature type="binding site" evidence="13">
    <location>
        <begin position="35"/>
        <end position="39"/>
    </location>
    <ligand>
        <name>GTP</name>
        <dbReference type="ChEBI" id="CHEBI:37565"/>
        <label>2</label>
    </ligand>
</feature>
<dbReference type="PANTHER" id="PTHR43185:SF1">
    <property type="entry name" value="FE(2+) TRANSPORTER FEOB"/>
    <property type="match status" value="1"/>
</dbReference>
<dbReference type="PANTHER" id="PTHR43185">
    <property type="entry name" value="FERROUS IRON TRANSPORT PROTEIN B"/>
    <property type="match status" value="1"/>
</dbReference>
<dbReference type="Pfam" id="PF07664">
    <property type="entry name" value="FeoB_C"/>
    <property type="match status" value="1"/>
</dbReference>
<keyword evidence="5 15" id="KW-0812">Transmembrane</keyword>
<dbReference type="GO" id="GO:0005886">
    <property type="term" value="C:plasma membrane"/>
    <property type="evidence" value="ECO:0007669"/>
    <property type="project" value="UniProtKB-SubCell"/>
</dbReference>
<evidence type="ECO:0000256" key="6">
    <source>
        <dbReference type="ARBA" id="ARBA00022741"/>
    </source>
</evidence>
<evidence type="ECO:0000256" key="8">
    <source>
        <dbReference type="ARBA" id="ARBA00023004"/>
    </source>
</evidence>
<dbReference type="InterPro" id="IPR011640">
    <property type="entry name" value="Fe2_transport_prot_B_C"/>
</dbReference>
<dbReference type="PROSITE" id="PS51711">
    <property type="entry name" value="G_FEOB"/>
    <property type="match status" value="1"/>
</dbReference>
<dbReference type="GO" id="GO:0046872">
    <property type="term" value="F:metal ion binding"/>
    <property type="evidence" value="ECO:0007669"/>
    <property type="project" value="UniProtKB-KW"/>
</dbReference>
<dbReference type="InterPro" id="IPR030389">
    <property type="entry name" value="G_FEOB_dom"/>
</dbReference>
<keyword evidence="10 13" id="KW-0342">GTP-binding</keyword>
<organism evidence="18 19">
    <name type="scientific">Helicobacter pylori Hp H-1</name>
    <dbReference type="NCBI Taxonomy" id="992058"/>
    <lineage>
        <taxon>Bacteria</taxon>
        <taxon>Pseudomonadati</taxon>
        <taxon>Campylobacterota</taxon>
        <taxon>Epsilonproteobacteria</taxon>
        <taxon>Campylobacterales</taxon>
        <taxon>Helicobacteraceae</taxon>
        <taxon>Helicobacter</taxon>
    </lineage>
</organism>
<keyword evidence="14" id="KW-0479">Metal-binding</keyword>
<dbReference type="NCBIfam" id="TIGR00231">
    <property type="entry name" value="small_GTP"/>
    <property type="match status" value="1"/>
</dbReference>
<feature type="transmembrane region" description="Helical" evidence="15">
    <location>
        <begin position="225"/>
        <end position="248"/>
    </location>
</feature>
<feature type="transmembrane region" description="Helical" evidence="15">
    <location>
        <begin position="358"/>
        <end position="379"/>
    </location>
</feature>
<keyword evidence="8 15" id="KW-0408">Iron</keyword>
<evidence type="ECO:0000256" key="11">
    <source>
        <dbReference type="ARBA" id="ARBA00023136"/>
    </source>
</evidence>
<dbReference type="InterPro" id="IPR011642">
    <property type="entry name" value="Gate_dom"/>
</dbReference>
<dbReference type="EMBL" id="AOTX01000023">
    <property type="protein sequence ID" value="EMR58868.1"/>
    <property type="molecule type" value="Genomic_DNA"/>
</dbReference>
<dbReference type="InterPro" id="IPR005225">
    <property type="entry name" value="Small_GTP-bd"/>
</dbReference>
<evidence type="ECO:0000256" key="4">
    <source>
        <dbReference type="ARBA" id="ARBA00022496"/>
    </source>
</evidence>
<comment type="function">
    <text evidence="15">Probable transporter of a GTP-driven Fe(2+) uptake system.</text>
</comment>
<proteinExistence type="inferred from homology"/>
<keyword evidence="7 15" id="KW-1133">Transmembrane helix</keyword>
<dbReference type="SUPFAM" id="SSF52540">
    <property type="entry name" value="P-loop containing nucleoside triphosphate hydrolases"/>
    <property type="match status" value="1"/>
</dbReference>
<feature type="binding site" evidence="14">
    <location>
        <position position="22"/>
    </location>
    <ligand>
        <name>Mg(2+)</name>
        <dbReference type="ChEBI" id="CHEBI:18420"/>
        <label>1</label>
    </ligand>
</feature>
<dbReference type="InterPro" id="IPR027417">
    <property type="entry name" value="P-loop_NTPase"/>
</dbReference>
<dbReference type="RefSeq" id="WP_001923271.1">
    <property type="nucleotide sequence ID" value="NZ_AOTX01000023.1"/>
</dbReference>
<comment type="subcellular location">
    <subcellularLocation>
        <location evidence="15">Cell inner membrane</location>
        <topology evidence="15">Multi-pass membrane protein</topology>
    </subcellularLocation>
    <subcellularLocation>
        <location evidence="1">Cell membrane</location>
        <topology evidence="1">Multi-pass membrane protein</topology>
    </subcellularLocation>
</comment>
<feature type="transmembrane region" description="Helical" evidence="15">
    <location>
        <begin position="616"/>
        <end position="637"/>
    </location>
</feature>
<dbReference type="AlphaFoldDB" id="M7S3S4"/>
<feature type="domain" description="FeoB-type G" evidence="17">
    <location>
        <begin position="3"/>
        <end position="168"/>
    </location>
</feature>
<keyword evidence="3" id="KW-1003">Cell membrane</keyword>
<evidence type="ECO:0000256" key="10">
    <source>
        <dbReference type="ARBA" id="ARBA00023134"/>
    </source>
</evidence>
<accession>M7S3S4</accession>
<dbReference type="InterPro" id="IPR003373">
    <property type="entry name" value="Fe2_transport_prot-B"/>
</dbReference>
<feature type="transmembrane region" description="Helical" evidence="15">
    <location>
        <begin position="280"/>
        <end position="304"/>
    </location>
</feature>
<comment type="similarity">
    <text evidence="15">Belongs to the TRAFAC class TrmE-Era-EngA-EngB-Septin-like GTPase superfamily. FeoB GTPase (TC 9.A.8) family.</text>
</comment>
<feature type="transmembrane region" description="Helical" evidence="15">
    <location>
        <begin position="453"/>
        <end position="470"/>
    </location>
</feature>